<dbReference type="EMBL" id="LAVV01008583">
    <property type="protein sequence ID" value="KNZ52441.1"/>
    <property type="molecule type" value="Genomic_DNA"/>
</dbReference>
<name>A0A0L6UV88_9BASI</name>
<protein>
    <submittedName>
        <fullName evidence="1">Uncharacterized protein</fullName>
    </submittedName>
</protein>
<organism evidence="1 2">
    <name type="scientific">Puccinia sorghi</name>
    <dbReference type="NCBI Taxonomy" id="27349"/>
    <lineage>
        <taxon>Eukaryota</taxon>
        <taxon>Fungi</taxon>
        <taxon>Dikarya</taxon>
        <taxon>Basidiomycota</taxon>
        <taxon>Pucciniomycotina</taxon>
        <taxon>Pucciniomycetes</taxon>
        <taxon>Pucciniales</taxon>
        <taxon>Pucciniaceae</taxon>
        <taxon>Puccinia</taxon>
    </lineage>
</organism>
<sequence length="151" mass="16763">MADSNRRHQFSTLVYKKGKKKEDCTQKRLVGPNSEQISDLYSLNGACVLIDNCFQLLGSFKNNLLEIQSSHIEVIKSNSACYQALMVPNSEIVNCDICKSCKLKTQPFGGKFKVAKDILSSFHIDLVGPFPVQSPGGFVYFLSLIDQCSGF</sequence>
<proteinExistence type="predicted"/>
<dbReference type="VEuPathDB" id="FungiDB:VP01_3573g1"/>
<dbReference type="Proteomes" id="UP000037035">
    <property type="component" value="Unassembled WGS sequence"/>
</dbReference>
<comment type="caution">
    <text evidence="1">The sequence shown here is derived from an EMBL/GenBank/DDBJ whole genome shotgun (WGS) entry which is preliminary data.</text>
</comment>
<keyword evidence="2" id="KW-1185">Reference proteome</keyword>
<reference evidence="1 2" key="1">
    <citation type="submission" date="2015-08" db="EMBL/GenBank/DDBJ databases">
        <title>Next Generation Sequencing and Analysis of the Genome of Puccinia sorghi L Schw, the Causal Agent of Maize Common Rust.</title>
        <authorList>
            <person name="Rochi L."/>
            <person name="Burguener G."/>
            <person name="Darino M."/>
            <person name="Turjanski A."/>
            <person name="Kreff E."/>
            <person name="Dieguez M.J."/>
            <person name="Sacco F."/>
        </authorList>
    </citation>
    <scope>NUCLEOTIDE SEQUENCE [LARGE SCALE GENOMIC DNA]</scope>
    <source>
        <strain evidence="1 2">RO10H11247</strain>
    </source>
</reference>
<evidence type="ECO:0000313" key="2">
    <source>
        <dbReference type="Proteomes" id="UP000037035"/>
    </source>
</evidence>
<accession>A0A0L6UV88</accession>
<dbReference type="AlphaFoldDB" id="A0A0L6UV88"/>
<gene>
    <name evidence="1" type="ORF">VP01_3573g1</name>
</gene>
<evidence type="ECO:0000313" key="1">
    <source>
        <dbReference type="EMBL" id="KNZ52441.1"/>
    </source>
</evidence>